<dbReference type="AlphaFoldDB" id="A0A445GRK4"/>
<feature type="transmembrane region" description="Helical" evidence="6">
    <location>
        <begin position="384"/>
        <end position="403"/>
    </location>
</feature>
<dbReference type="GO" id="GO:0005886">
    <property type="term" value="C:plasma membrane"/>
    <property type="evidence" value="ECO:0007669"/>
    <property type="project" value="TreeGrafter"/>
</dbReference>
<keyword evidence="2 7" id="KW-0808">Transferase</keyword>
<feature type="transmembrane region" description="Helical" evidence="6">
    <location>
        <begin position="245"/>
        <end position="267"/>
    </location>
</feature>
<dbReference type="Gramene" id="XM_028346776.1">
    <property type="protein sequence ID" value="XP_028202577.1"/>
    <property type="gene ID" value="LOC114386743"/>
</dbReference>
<organism evidence="7 8">
    <name type="scientific">Glycine soja</name>
    <name type="common">Wild soybean</name>
    <dbReference type="NCBI Taxonomy" id="3848"/>
    <lineage>
        <taxon>Eukaryota</taxon>
        <taxon>Viridiplantae</taxon>
        <taxon>Streptophyta</taxon>
        <taxon>Embryophyta</taxon>
        <taxon>Tracheophyta</taxon>
        <taxon>Spermatophyta</taxon>
        <taxon>Magnoliopsida</taxon>
        <taxon>eudicotyledons</taxon>
        <taxon>Gunneridae</taxon>
        <taxon>Pentapetalae</taxon>
        <taxon>rosids</taxon>
        <taxon>fabids</taxon>
        <taxon>Fabales</taxon>
        <taxon>Fabaceae</taxon>
        <taxon>Papilionoideae</taxon>
        <taxon>50 kb inversion clade</taxon>
        <taxon>NPAAA clade</taxon>
        <taxon>indigoferoid/millettioid clade</taxon>
        <taxon>Phaseoleae</taxon>
        <taxon>Glycine</taxon>
        <taxon>Glycine subgen. Soja</taxon>
    </lineage>
</organism>
<dbReference type="InterPro" id="IPR000715">
    <property type="entry name" value="Glycosyl_transferase_4"/>
</dbReference>
<dbReference type="Proteomes" id="UP000289340">
    <property type="component" value="Chromosome 15"/>
</dbReference>
<proteinExistence type="predicted"/>
<evidence type="ECO:0000256" key="5">
    <source>
        <dbReference type="ARBA" id="ARBA00023136"/>
    </source>
</evidence>
<feature type="transmembrane region" description="Helical" evidence="6">
    <location>
        <begin position="545"/>
        <end position="565"/>
    </location>
</feature>
<evidence type="ECO:0000256" key="1">
    <source>
        <dbReference type="ARBA" id="ARBA00004141"/>
    </source>
</evidence>
<feature type="transmembrane region" description="Helical" evidence="6">
    <location>
        <begin position="206"/>
        <end position="225"/>
    </location>
</feature>
<comment type="caution">
    <text evidence="7">The sequence shown here is derived from an EMBL/GenBank/DDBJ whole genome shotgun (WGS) entry which is preliminary data.</text>
</comment>
<dbReference type="EMBL" id="QZWG01000015">
    <property type="protein sequence ID" value="RZB63842.1"/>
    <property type="molecule type" value="Genomic_DNA"/>
</dbReference>
<protein>
    <submittedName>
        <fullName evidence="7">Phospho-N-acetylmuramoyl-pentapeptide-transferase-like</fullName>
        <ecNumber evidence="7">2.7.8.13</ecNumber>
    </submittedName>
</protein>
<sequence>MRRDDFEVPPFDNFPPCLYKNAHFPFLTWNILASIPSPSVRCSFSPFSPQIYFLCIASMPSHSRILNYRHRSLPLHLSRRKRLSLPPTTSLVYSPRSRFDCASLELHPLIIPHNECCVLRNVAPTKAFDDDSFDIPMLDDWNADDSSSAYKLSSSDGEDSDGEIFLTPVNDLDLPSVSASNNDALTVAAHRFANLGRGRKKSRTKLGIFITLGLIIVLTLLLLYVDWCAWRIVRLPLSPFYLTRPFLISAILASFAGYVCVPIFRHFKIIHVIKKQGPARHHMKKTAPTLGGLLFIPIGVVVAHVFAGSSSIEVSGAAGATIAFAAVGLLSDILSLTKNHWRALPALTEVLLEVAVGTWFSFWLDITSISSPYGMKMLVPLPLGIVYLGRCYQLLTSFCFVSMGHGVKLADALDGLAGGIAALAFTGMSIAVLPICSDLAIFGASMAGSCVGFLLHNRYKASVFMGNIGSLALGGALAAMAACTGMFFPLLISSGIFIVESLSVIIQVLYFKMTKGFQGAWWWRFLRIPPFHYGLQLRGFREPNIVLGAYIISSVLALLGGYVGLVSA</sequence>
<evidence type="ECO:0000256" key="4">
    <source>
        <dbReference type="ARBA" id="ARBA00022989"/>
    </source>
</evidence>
<accession>A0A445GRK4</accession>
<feature type="transmembrane region" description="Helical" evidence="6">
    <location>
        <begin position="346"/>
        <end position="364"/>
    </location>
</feature>
<reference evidence="7 8" key="1">
    <citation type="submission" date="2018-09" db="EMBL/GenBank/DDBJ databases">
        <title>A high-quality reference genome of wild soybean provides a powerful tool to mine soybean genomes.</title>
        <authorList>
            <person name="Xie M."/>
            <person name="Chung C.Y.L."/>
            <person name="Li M.-W."/>
            <person name="Wong F.-L."/>
            <person name="Chan T.-F."/>
            <person name="Lam H.-M."/>
        </authorList>
    </citation>
    <scope>NUCLEOTIDE SEQUENCE [LARGE SCALE GENOMIC DNA]</scope>
    <source>
        <strain evidence="8">cv. W05</strain>
        <tissue evidence="7">Hypocotyl of etiolated seedlings</tissue>
    </source>
</reference>
<keyword evidence="5 6" id="KW-0472">Membrane</keyword>
<dbReference type="PANTHER" id="PTHR22926">
    <property type="entry name" value="PHOSPHO-N-ACETYLMURAMOYL-PENTAPEPTIDE-TRANSFERASE"/>
    <property type="match status" value="1"/>
</dbReference>
<keyword evidence="4 6" id="KW-1133">Transmembrane helix</keyword>
<keyword evidence="8" id="KW-1185">Reference proteome</keyword>
<feature type="transmembrane region" description="Helical" evidence="6">
    <location>
        <begin position="468"/>
        <end position="488"/>
    </location>
</feature>
<evidence type="ECO:0000256" key="3">
    <source>
        <dbReference type="ARBA" id="ARBA00022692"/>
    </source>
</evidence>
<dbReference type="GO" id="GO:0016780">
    <property type="term" value="F:phosphotransferase activity, for other substituted phosphate groups"/>
    <property type="evidence" value="ECO:0007669"/>
    <property type="project" value="InterPro"/>
</dbReference>
<feature type="transmembrane region" description="Helical" evidence="6">
    <location>
        <begin position="439"/>
        <end position="456"/>
    </location>
</feature>
<dbReference type="GO" id="GO:0071555">
    <property type="term" value="P:cell wall organization"/>
    <property type="evidence" value="ECO:0007669"/>
    <property type="project" value="TreeGrafter"/>
</dbReference>
<comment type="subcellular location">
    <subcellularLocation>
        <location evidence="1">Membrane</location>
        <topology evidence="1">Multi-pass membrane protein</topology>
    </subcellularLocation>
</comment>
<gene>
    <name evidence="7" type="ORF">D0Y65_040428</name>
</gene>
<evidence type="ECO:0000313" key="8">
    <source>
        <dbReference type="Proteomes" id="UP000289340"/>
    </source>
</evidence>
<feature type="transmembrane region" description="Helical" evidence="6">
    <location>
        <begin position="494"/>
        <end position="511"/>
    </location>
</feature>
<dbReference type="EC" id="2.7.8.13" evidence="7"/>
<feature type="transmembrane region" description="Helical" evidence="6">
    <location>
        <begin position="415"/>
        <end position="433"/>
    </location>
</feature>
<dbReference type="Pfam" id="PF00953">
    <property type="entry name" value="Glycos_transf_4"/>
    <property type="match status" value="1"/>
</dbReference>
<dbReference type="PANTHER" id="PTHR22926:SF5">
    <property type="entry name" value="PHOSPHO-N-ACETYLMURAMOYL-PENTAPEPTIDE-TRANSFERASE HOMOLOG"/>
    <property type="match status" value="1"/>
</dbReference>
<feature type="transmembrane region" description="Helical" evidence="6">
    <location>
        <begin position="314"/>
        <end position="334"/>
    </location>
</feature>
<dbReference type="GO" id="GO:0044038">
    <property type="term" value="P:cell wall macromolecule biosynthetic process"/>
    <property type="evidence" value="ECO:0007669"/>
    <property type="project" value="TreeGrafter"/>
</dbReference>
<name>A0A445GRK4_GLYSO</name>
<evidence type="ECO:0000256" key="6">
    <source>
        <dbReference type="SAM" id="Phobius"/>
    </source>
</evidence>
<evidence type="ECO:0000256" key="2">
    <source>
        <dbReference type="ARBA" id="ARBA00022679"/>
    </source>
</evidence>
<keyword evidence="3 6" id="KW-0812">Transmembrane</keyword>
<evidence type="ECO:0000313" key="7">
    <source>
        <dbReference type="EMBL" id="RZB63842.1"/>
    </source>
</evidence>
<feature type="transmembrane region" description="Helical" evidence="6">
    <location>
        <begin position="287"/>
        <end position="308"/>
    </location>
</feature>